<dbReference type="InterPro" id="IPR050620">
    <property type="entry name" value="Thioredoxin_H-type-like"/>
</dbReference>
<dbReference type="InterPro" id="IPR036249">
    <property type="entry name" value="Thioredoxin-like_sf"/>
</dbReference>
<dbReference type="CDD" id="cd02947">
    <property type="entry name" value="TRX_family"/>
    <property type="match status" value="1"/>
</dbReference>
<evidence type="ECO:0000313" key="2">
    <source>
        <dbReference type="EMBL" id="KAI5073942.1"/>
    </source>
</evidence>
<organism evidence="2 3">
    <name type="scientific">Adiantum capillus-veneris</name>
    <name type="common">Maidenhair fern</name>
    <dbReference type="NCBI Taxonomy" id="13818"/>
    <lineage>
        <taxon>Eukaryota</taxon>
        <taxon>Viridiplantae</taxon>
        <taxon>Streptophyta</taxon>
        <taxon>Embryophyta</taxon>
        <taxon>Tracheophyta</taxon>
        <taxon>Polypodiopsida</taxon>
        <taxon>Polypodiidae</taxon>
        <taxon>Polypodiales</taxon>
        <taxon>Pteridineae</taxon>
        <taxon>Pteridaceae</taxon>
        <taxon>Vittarioideae</taxon>
        <taxon>Adiantum</taxon>
    </lineage>
</organism>
<accession>A0A9D4ZHA0</accession>
<evidence type="ECO:0000259" key="1">
    <source>
        <dbReference type="Pfam" id="PF00085"/>
    </source>
</evidence>
<dbReference type="EMBL" id="JABFUD020000011">
    <property type="protein sequence ID" value="KAI5073942.1"/>
    <property type="molecule type" value="Genomic_DNA"/>
</dbReference>
<dbReference type="PANTHER" id="PTHR10438">
    <property type="entry name" value="THIOREDOXIN"/>
    <property type="match status" value="1"/>
</dbReference>
<dbReference type="Proteomes" id="UP000886520">
    <property type="component" value="Chromosome 11"/>
</dbReference>
<reference evidence="2" key="1">
    <citation type="submission" date="2021-01" db="EMBL/GenBank/DDBJ databases">
        <title>Adiantum capillus-veneris genome.</title>
        <authorList>
            <person name="Fang Y."/>
            <person name="Liao Q."/>
        </authorList>
    </citation>
    <scope>NUCLEOTIDE SEQUENCE</scope>
    <source>
        <strain evidence="2">H3</strain>
        <tissue evidence="2">Leaf</tissue>
    </source>
</reference>
<feature type="non-terminal residue" evidence="2">
    <location>
        <position position="1"/>
    </location>
</feature>
<dbReference type="InterPro" id="IPR013766">
    <property type="entry name" value="Thioredoxin_domain"/>
</dbReference>
<protein>
    <recommendedName>
        <fullName evidence="1">Thioredoxin domain-containing protein</fullName>
    </recommendedName>
</protein>
<dbReference type="Gene3D" id="3.40.30.10">
    <property type="entry name" value="Glutaredoxin"/>
    <property type="match status" value="1"/>
</dbReference>
<feature type="domain" description="Thioredoxin" evidence="1">
    <location>
        <begin position="63"/>
        <end position="148"/>
    </location>
</feature>
<evidence type="ECO:0000313" key="3">
    <source>
        <dbReference type="Proteomes" id="UP000886520"/>
    </source>
</evidence>
<proteinExistence type="predicted"/>
<dbReference type="AlphaFoldDB" id="A0A9D4ZHA0"/>
<keyword evidence="3" id="KW-1185">Reference proteome</keyword>
<sequence length="158" mass="18044">RAEERERERERESLSKQNAVLLAISTRRERERASERASMSTSSIDENKIIHSPSGNSWIATIEESILAHQLVVTMFGASWSEHSKAVYDMMVQQKKLLPDVMFCKVDVDEAKEIALEMGVRIIPTVVFIQEGKEVGRIKRPSNLELLLQKTMSFVQVQ</sequence>
<comment type="caution">
    <text evidence="2">The sequence shown here is derived from an EMBL/GenBank/DDBJ whole genome shotgun (WGS) entry which is preliminary data.</text>
</comment>
<dbReference type="Pfam" id="PF00085">
    <property type="entry name" value="Thioredoxin"/>
    <property type="match status" value="1"/>
</dbReference>
<dbReference type="SUPFAM" id="SSF52833">
    <property type="entry name" value="Thioredoxin-like"/>
    <property type="match status" value="1"/>
</dbReference>
<gene>
    <name evidence="2" type="ORF">GOP47_0011955</name>
</gene>
<dbReference type="OrthoDB" id="2121326at2759"/>
<name>A0A9D4ZHA0_ADICA</name>
<dbReference type="PANTHER" id="PTHR10438:SF417">
    <property type="entry name" value="THIOREDOXIN H5"/>
    <property type="match status" value="1"/>
</dbReference>